<dbReference type="InterPro" id="IPR016187">
    <property type="entry name" value="CTDL_fold"/>
</dbReference>
<dbReference type="RefSeq" id="XP_014677865.1">
    <property type="nucleotide sequence ID" value="XM_014822379.1"/>
</dbReference>
<dbReference type="Pfam" id="PF00059">
    <property type="entry name" value="Lectin_C"/>
    <property type="match status" value="1"/>
</dbReference>
<dbReference type="PROSITE" id="PS50041">
    <property type="entry name" value="C_TYPE_LECTIN_2"/>
    <property type="match status" value="1"/>
</dbReference>
<gene>
    <name evidence="4 5 6" type="primary">LOC106817692</name>
</gene>
<evidence type="ECO:0000313" key="4">
    <source>
        <dbReference type="RefSeq" id="XP_014677863.1"/>
    </source>
</evidence>
<evidence type="ECO:0000259" key="2">
    <source>
        <dbReference type="PROSITE" id="PS50041"/>
    </source>
</evidence>
<dbReference type="Proteomes" id="UP000695022">
    <property type="component" value="Unplaced"/>
</dbReference>
<evidence type="ECO:0000313" key="3">
    <source>
        <dbReference type="Proteomes" id="UP000695022"/>
    </source>
</evidence>
<proteinExistence type="predicted"/>
<feature type="domain" description="C-type lectin" evidence="2">
    <location>
        <begin position="101"/>
        <end position="222"/>
    </location>
</feature>
<dbReference type="InterPro" id="IPR016186">
    <property type="entry name" value="C-type_lectin-like/link_sf"/>
</dbReference>
<dbReference type="InterPro" id="IPR050111">
    <property type="entry name" value="C-type_lectin/snaclec_domain"/>
</dbReference>
<sequence>MHPPCSLLLLLLLPLPCLLTSSPAARQGSAGGGDDTCVFALTYNPLDARRSVDAIRASLDALTQEVRVLASRLDATVAPRCGGCGDGKDDCSASDGYERVAANYCLRGFTSARNWTEASEICRSIGGQLLSIDSAEKLAAVAHYGRTRLEIDCRHEVPYWISTRRQEARWRDGNTGRQQAFADWDEGEPKNESDEACVELWSESSWKMLAVPCSYNAHFICEKV</sequence>
<dbReference type="InterPro" id="IPR001304">
    <property type="entry name" value="C-type_lectin-like"/>
</dbReference>
<dbReference type="SMART" id="SM00034">
    <property type="entry name" value="CLECT"/>
    <property type="match status" value="1"/>
</dbReference>
<feature type="signal peptide" evidence="1">
    <location>
        <begin position="1"/>
        <end position="20"/>
    </location>
</feature>
<evidence type="ECO:0000313" key="6">
    <source>
        <dbReference type="RefSeq" id="XP_014677865.1"/>
    </source>
</evidence>
<dbReference type="Gene3D" id="3.10.100.10">
    <property type="entry name" value="Mannose-Binding Protein A, subunit A"/>
    <property type="match status" value="1"/>
</dbReference>
<feature type="chain" id="PRO_5045022254" evidence="1">
    <location>
        <begin position="21"/>
        <end position="224"/>
    </location>
</feature>
<evidence type="ECO:0000313" key="5">
    <source>
        <dbReference type="RefSeq" id="XP_014677864.1"/>
    </source>
</evidence>
<dbReference type="CDD" id="cd00037">
    <property type="entry name" value="CLECT"/>
    <property type="match status" value="1"/>
</dbReference>
<dbReference type="PANTHER" id="PTHR22803">
    <property type="entry name" value="MANNOSE, PHOSPHOLIPASE, LECTIN RECEPTOR RELATED"/>
    <property type="match status" value="1"/>
</dbReference>
<evidence type="ECO:0000256" key="1">
    <source>
        <dbReference type="SAM" id="SignalP"/>
    </source>
</evidence>
<keyword evidence="3" id="KW-1185">Reference proteome</keyword>
<keyword evidence="1" id="KW-0732">Signal</keyword>
<dbReference type="GeneID" id="106817692"/>
<dbReference type="SUPFAM" id="SSF56436">
    <property type="entry name" value="C-type lectin-like"/>
    <property type="match status" value="1"/>
</dbReference>
<reference evidence="4 5" key="1">
    <citation type="submission" date="2025-05" db="UniProtKB">
        <authorList>
            <consortium name="RefSeq"/>
        </authorList>
    </citation>
    <scope>IDENTIFICATION</scope>
</reference>
<dbReference type="RefSeq" id="XP_014677863.1">
    <property type="nucleotide sequence ID" value="XM_014822377.1"/>
</dbReference>
<protein>
    <submittedName>
        <fullName evidence="4 5">Perlucin-like protein</fullName>
    </submittedName>
</protein>
<dbReference type="RefSeq" id="XP_014677864.1">
    <property type="nucleotide sequence ID" value="XM_014822378.1"/>
</dbReference>
<organism evidence="3 4">
    <name type="scientific">Priapulus caudatus</name>
    <name type="common">Priapulid worm</name>
    <dbReference type="NCBI Taxonomy" id="37621"/>
    <lineage>
        <taxon>Eukaryota</taxon>
        <taxon>Metazoa</taxon>
        <taxon>Ecdysozoa</taxon>
        <taxon>Scalidophora</taxon>
        <taxon>Priapulida</taxon>
        <taxon>Priapulimorpha</taxon>
        <taxon>Priapulimorphida</taxon>
        <taxon>Priapulidae</taxon>
        <taxon>Priapulus</taxon>
    </lineage>
</organism>
<accession>A0ABM1F092</accession>
<name>A0ABM1F092_PRICU</name>